<keyword evidence="1" id="KW-1133">Transmembrane helix</keyword>
<feature type="transmembrane region" description="Helical" evidence="1">
    <location>
        <begin position="6"/>
        <end position="23"/>
    </location>
</feature>
<accession>A0A2W0C473</accession>
<dbReference type="Pfam" id="PF21172">
    <property type="entry name" value="CueP"/>
    <property type="match status" value="1"/>
</dbReference>
<gene>
    <name evidence="2" type="ORF">PIL02S_05122</name>
</gene>
<dbReference type="OrthoDB" id="73040at2"/>
<dbReference type="NCBIfam" id="NF038094">
    <property type="entry name" value="CueP_fam"/>
    <property type="match status" value="1"/>
</dbReference>
<name>A0A2W0C473_9BACL</name>
<dbReference type="EMBL" id="PRLG01000028">
    <property type="protein sequence ID" value="PYY26946.1"/>
    <property type="molecule type" value="Genomic_DNA"/>
</dbReference>
<sequence length="180" mass="20120">MRKGILIAALFITVVGLGIYLIADNMLKKEAGPPESTNVKELVYDISTGKVETKSASINATQLVVTGKDDQTKTYNLPEEEFFLSIAPYIEQTHPCAVHSLTGCQGEMKNKEFLVTIHDSEGNTFMKEEPIKTGKNGFMDLWLPRNRTYLIRIVHDGKVAESQLSTYEQDNTCITTMELN</sequence>
<keyword evidence="1" id="KW-0472">Membrane</keyword>
<dbReference type="InterPro" id="IPR047808">
    <property type="entry name" value="CueP-like"/>
</dbReference>
<reference evidence="2 3" key="1">
    <citation type="submission" date="2018-01" db="EMBL/GenBank/DDBJ databases">
        <title>Genome sequence of the PGP bacterium Paenibacillus illinoisensis E3.</title>
        <authorList>
            <person name="Rolli E."/>
            <person name="Marasco R."/>
            <person name="Bessem C."/>
            <person name="Michoud G."/>
            <person name="Gaiarsa S."/>
            <person name="Borin S."/>
            <person name="Daffonchio D."/>
        </authorList>
    </citation>
    <scope>NUCLEOTIDE SEQUENCE [LARGE SCALE GENOMIC DNA]</scope>
    <source>
        <strain evidence="2 3">E3</strain>
    </source>
</reference>
<dbReference type="Proteomes" id="UP000247459">
    <property type="component" value="Unassembled WGS sequence"/>
</dbReference>
<comment type="caution">
    <text evidence="2">The sequence shown here is derived from an EMBL/GenBank/DDBJ whole genome shotgun (WGS) entry which is preliminary data.</text>
</comment>
<dbReference type="Gene3D" id="2.60.40.3700">
    <property type="match status" value="1"/>
</dbReference>
<evidence type="ECO:0000256" key="1">
    <source>
        <dbReference type="SAM" id="Phobius"/>
    </source>
</evidence>
<proteinExistence type="predicted"/>
<dbReference type="AlphaFoldDB" id="A0A2W0C473"/>
<dbReference type="RefSeq" id="WP_110821914.1">
    <property type="nucleotide sequence ID" value="NZ_PRLG01000028.1"/>
</dbReference>
<organism evidence="2 3">
    <name type="scientific">Paenibacillus illinoisensis</name>
    <dbReference type="NCBI Taxonomy" id="59845"/>
    <lineage>
        <taxon>Bacteria</taxon>
        <taxon>Bacillati</taxon>
        <taxon>Bacillota</taxon>
        <taxon>Bacilli</taxon>
        <taxon>Bacillales</taxon>
        <taxon>Paenibacillaceae</taxon>
        <taxon>Paenibacillus</taxon>
    </lineage>
</organism>
<evidence type="ECO:0000313" key="3">
    <source>
        <dbReference type="Proteomes" id="UP000247459"/>
    </source>
</evidence>
<protein>
    <submittedName>
        <fullName evidence="2">Uncharacterized protein</fullName>
    </submittedName>
</protein>
<evidence type="ECO:0000313" key="2">
    <source>
        <dbReference type="EMBL" id="PYY26946.1"/>
    </source>
</evidence>
<keyword evidence="1" id="KW-0812">Transmembrane</keyword>